<dbReference type="InterPro" id="IPR013128">
    <property type="entry name" value="Peptidase_C1A"/>
</dbReference>
<dbReference type="GO" id="GO:0006508">
    <property type="term" value="P:proteolysis"/>
    <property type="evidence" value="ECO:0007669"/>
    <property type="project" value="InterPro"/>
</dbReference>
<name>A0A2K9P2Z3_9FIRM</name>
<evidence type="ECO:0000259" key="2">
    <source>
        <dbReference type="SMART" id="SM00645"/>
    </source>
</evidence>
<comment type="similarity">
    <text evidence="1">Belongs to the peptidase C1 family.</text>
</comment>
<dbReference type="InterPro" id="IPR000668">
    <property type="entry name" value="Peptidase_C1A_C"/>
</dbReference>
<dbReference type="Pfam" id="PF00112">
    <property type="entry name" value="Peptidase_C1"/>
    <property type="match status" value="1"/>
</dbReference>
<dbReference type="SUPFAM" id="SSF54001">
    <property type="entry name" value="Cysteine proteinases"/>
    <property type="match status" value="1"/>
</dbReference>
<dbReference type="PROSITE" id="PS00139">
    <property type="entry name" value="THIOL_PROTEASE_CYS"/>
    <property type="match status" value="1"/>
</dbReference>
<gene>
    <name evidence="3" type="ORF">B9O19_01475</name>
</gene>
<dbReference type="CDD" id="cd02619">
    <property type="entry name" value="Peptidase_C1"/>
    <property type="match status" value="1"/>
</dbReference>
<keyword evidence="4" id="KW-1185">Reference proteome</keyword>
<dbReference type="OrthoDB" id="3648721at2"/>
<dbReference type="SMART" id="SM00645">
    <property type="entry name" value="Pept_C1"/>
    <property type="match status" value="1"/>
</dbReference>
<evidence type="ECO:0000313" key="3">
    <source>
        <dbReference type="EMBL" id="AUO19635.1"/>
    </source>
</evidence>
<dbReference type="GeneID" id="98062867"/>
<evidence type="ECO:0000256" key="1">
    <source>
        <dbReference type="ARBA" id="ARBA00008455"/>
    </source>
</evidence>
<protein>
    <submittedName>
        <fullName evidence="3">Peptidase C1A papain</fullName>
    </submittedName>
</protein>
<dbReference type="KEGG" id="mpec:B9O19_01475"/>
<dbReference type="Proteomes" id="UP000235589">
    <property type="component" value="Chromosome"/>
</dbReference>
<accession>A0A2K9P2Z3</accession>
<dbReference type="PANTHER" id="PTHR12411">
    <property type="entry name" value="CYSTEINE PROTEASE FAMILY C1-RELATED"/>
    <property type="match status" value="1"/>
</dbReference>
<reference evidence="3 4" key="1">
    <citation type="submission" date="2017-04" db="EMBL/GenBank/DDBJ databases">
        <title>Monoglobus pectinilyticus 14 draft genome.</title>
        <authorList>
            <person name="Kim C."/>
            <person name="Rosendale D.I."/>
            <person name="Kelly W.J."/>
            <person name="Tannock G.W."/>
            <person name="Patchett M.L."/>
            <person name="Jordens J.Z."/>
        </authorList>
    </citation>
    <scope>NUCLEOTIDE SEQUENCE [LARGE SCALE GENOMIC DNA]</scope>
    <source>
        <strain evidence="3 4">14</strain>
    </source>
</reference>
<sequence length="841" mass="94432">MKNYYFKFLAVILSAVMVFGTVSVFSEPQNSEPQFEELSQDFLDYINLDESERSGIVAPFPAEIKQEHNNDAVLSSVLPERYDGRDYEYLPPVKNQMSTGTCWAFSATTALAASMQKQYPGNIFDFSVRHMENSEAINPNDLADPDSLNRYVDGGGYGLSPLGYFMRGAGPVDESEMPFQNNIEAENKADLLIKPIAQVKEAEYMPHKETFLLPDTTDEFIAEAKYNIMKYGAAGCAYYSYDPLYNMDKNSFYNNQRGTYQNHAVTIIGWDDNFSADNFVAKPPADGAWIIQNSWGSDWGDDGCFYMSYYDETLDELIFYQDSTPYLEYDNRYYLDPAGWTRGLGYPDSNGISYGMNIFEKLPGEEALTEVTIGVRGDTDYSIYVIPDADKIDPASYDTSKDTPVCTGNTDHAGYITAELQNPVILDGERFAVIVKYSCPSYIYSLPVEARIKVYTEYYHLAAEPGTSYISAEGKDWTEISNEKYDYANCSIKAFTKDITPKTEVTFETLDPKGIMSVYDKDGRKAAKKADGSFALPNGNYTYVQSTYHCKDVTGTFSVSGEESITVKVEGKMEPGDYSPELIKRTYEYEKELNSDGSLSVGFDLGKGTLAAENAVACDEGIPLELGADYNISGNSIVLTPEYLNAVRNYMMPDGGSWVLEIKFDDDKLTEYQFVIKFESLTVENVADELINELRKAKPGALSADLVALLPKFIQDNFTFLFNGDLEVESSKNYNFVTCDVIVMSNDGTYKRLAYDNQMLYKVVMAVEKSHTLTVRGYGDVSGTLFICQYDGSGLLIDSKPYTLELKNGDELDFPYEIVEGSVRREFFFFDMNTLEPLAKY</sequence>
<dbReference type="GO" id="GO:0008234">
    <property type="term" value="F:cysteine-type peptidase activity"/>
    <property type="evidence" value="ECO:0007669"/>
    <property type="project" value="InterPro"/>
</dbReference>
<feature type="domain" description="Peptidase C1A papain C-terminal" evidence="2">
    <location>
        <begin position="78"/>
        <end position="312"/>
    </location>
</feature>
<dbReference type="InterPro" id="IPR038765">
    <property type="entry name" value="Papain-like_cys_pep_sf"/>
</dbReference>
<dbReference type="Gene3D" id="3.90.70.10">
    <property type="entry name" value="Cysteine proteinases"/>
    <property type="match status" value="1"/>
</dbReference>
<dbReference type="AlphaFoldDB" id="A0A2K9P2Z3"/>
<dbReference type="InterPro" id="IPR040528">
    <property type="entry name" value="Lectin-like"/>
</dbReference>
<proteinExistence type="inferred from homology"/>
<dbReference type="EMBL" id="CP020991">
    <property type="protein sequence ID" value="AUO19635.1"/>
    <property type="molecule type" value="Genomic_DNA"/>
</dbReference>
<evidence type="ECO:0000313" key="4">
    <source>
        <dbReference type="Proteomes" id="UP000235589"/>
    </source>
</evidence>
<dbReference type="InterPro" id="IPR000169">
    <property type="entry name" value="Pept_cys_AS"/>
</dbReference>
<organism evidence="3 4">
    <name type="scientific">Monoglobus pectinilyticus</name>
    <dbReference type="NCBI Taxonomy" id="1981510"/>
    <lineage>
        <taxon>Bacteria</taxon>
        <taxon>Bacillati</taxon>
        <taxon>Bacillota</taxon>
        <taxon>Clostridia</taxon>
        <taxon>Monoglobales</taxon>
        <taxon>Monoglobaceae</taxon>
        <taxon>Monoglobus</taxon>
    </lineage>
</organism>
<dbReference type="RefSeq" id="WP_102365823.1">
    <property type="nucleotide sequence ID" value="NZ_CP020991.1"/>
</dbReference>
<dbReference type="Pfam" id="PF18560">
    <property type="entry name" value="Lectin_like"/>
    <property type="match status" value="1"/>
</dbReference>